<dbReference type="FunFam" id="3.40.605.10:FF:000007">
    <property type="entry name" value="NAD/NADP-dependent betaine aldehyde dehydrogenase"/>
    <property type="match status" value="1"/>
</dbReference>
<comment type="caution">
    <text evidence="6">The sequence shown here is derived from an EMBL/GenBank/DDBJ whole genome shotgun (WGS) entry which is preliminary data.</text>
</comment>
<dbReference type="InterPro" id="IPR015590">
    <property type="entry name" value="Aldehyde_DH_dom"/>
</dbReference>
<dbReference type="InterPro" id="IPR016163">
    <property type="entry name" value="Ald_DH_C"/>
</dbReference>
<sequence length="497" mass="52266">MTYFSQVPLARPDALYIGGEWRRAAGDARITVTSPHDERTVASVAAAGAEDAAAAIAAARRAFDEGPWPRMRPAERAEYLARMGEHLRTRADDLARAYTLQVGALAATAPFLVNGGMQIIDDVISYVDRFDWVREDRPTDGQGTALIVREPLGTVAAIAPWNAPFTIMLNKVMPALLAGNTVIMKPAPETPIEAFIIAEAAAAAGLPAGVLNLLPADRDVANAIVVSDAVDKVSFTGSTAAGRRIGAICGERIGRCTLELGGKSAAVVLDDYDVGAAAQTLAFVISMFSGQICASLTRAIVPKRRYADFVEAIGAAMATIRVGDPDDPASQMGPLAMARQLETVRGFIDRGTREGARLVTGGTRPDGLERGHYLAPTLFADVASGHAIAQEEIFGPVLSLIAAEDEADAIRIANDSRYGLYGAVFTNDVDAAYRVARGVRTGAVTQNAFKLDPRLPFGGFKQSGIGREGGLVGLAGYTDTKTLLLDALPSTLATGAL</sequence>
<organism evidence="6 7">
    <name type="scientific">Sphingomonas taxi</name>
    <dbReference type="NCBI Taxonomy" id="1549858"/>
    <lineage>
        <taxon>Bacteria</taxon>
        <taxon>Pseudomonadati</taxon>
        <taxon>Pseudomonadota</taxon>
        <taxon>Alphaproteobacteria</taxon>
        <taxon>Sphingomonadales</taxon>
        <taxon>Sphingomonadaceae</taxon>
        <taxon>Sphingomonas</taxon>
    </lineage>
</organism>
<evidence type="ECO:0000256" key="1">
    <source>
        <dbReference type="ARBA" id="ARBA00009986"/>
    </source>
</evidence>
<dbReference type="PANTHER" id="PTHR42804:SF1">
    <property type="entry name" value="ALDEHYDE DEHYDROGENASE-RELATED"/>
    <property type="match status" value="1"/>
</dbReference>
<dbReference type="EMBL" id="QFQI01000008">
    <property type="protein sequence ID" value="PZQ59659.1"/>
    <property type="molecule type" value="Genomic_DNA"/>
</dbReference>
<dbReference type="PROSITE" id="PS00687">
    <property type="entry name" value="ALDEHYDE_DEHYDR_GLU"/>
    <property type="match status" value="1"/>
</dbReference>
<evidence type="ECO:0000313" key="7">
    <source>
        <dbReference type="Proteomes" id="UP000249229"/>
    </source>
</evidence>
<evidence type="ECO:0000256" key="2">
    <source>
        <dbReference type="ARBA" id="ARBA00023002"/>
    </source>
</evidence>
<evidence type="ECO:0000313" key="6">
    <source>
        <dbReference type="EMBL" id="PZQ59659.1"/>
    </source>
</evidence>
<evidence type="ECO:0000259" key="5">
    <source>
        <dbReference type="Pfam" id="PF00171"/>
    </source>
</evidence>
<gene>
    <name evidence="6" type="ORF">DI544_11065</name>
</gene>
<proteinExistence type="inferred from homology"/>
<keyword evidence="2 4" id="KW-0560">Oxidoreductase</keyword>
<reference evidence="6 7" key="1">
    <citation type="submission" date="2017-08" db="EMBL/GenBank/DDBJ databases">
        <title>Infants hospitalized years apart are colonized by the same room-sourced microbial strains.</title>
        <authorList>
            <person name="Brooks B."/>
            <person name="Olm M.R."/>
            <person name="Firek B.A."/>
            <person name="Baker R."/>
            <person name="Thomas B.C."/>
            <person name="Morowitz M.J."/>
            <person name="Banfield J.F."/>
        </authorList>
    </citation>
    <scope>NUCLEOTIDE SEQUENCE [LARGE SCALE GENOMIC DNA]</scope>
    <source>
        <strain evidence="6">S2_005_001_R1_22</strain>
    </source>
</reference>
<dbReference type="GO" id="GO:0016620">
    <property type="term" value="F:oxidoreductase activity, acting on the aldehyde or oxo group of donors, NAD or NADP as acceptor"/>
    <property type="evidence" value="ECO:0007669"/>
    <property type="project" value="InterPro"/>
</dbReference>
<dbReference type="Pfam" id="PF00171">
    <property type="entry name" value="Aldedh"/>
    <property type="match status" value="1"/>
</dbReference>
<dbReference type="SUPFAM" id="SSF53720">
    <property type="entry name" value="ALDH-like"/>
    <property type="match status" value="1"/>
</dbReference>
<dbReference type="Gene3D" id="3.40.605.10">
    <property type="entry name" value="Aldehyde Dehydrogenase, Chain A, domain 1"/>
    <property type="match status" value="1"/>
</dbReference>
<evidence type="ECO:0000256" key="4">
    <source>
        <dbReference type="RuleBase" id="RU003345"/>
    </source>
</evidence>
<evidence type="ECO:0000256" key="3">
    <source>
        <dbReference type="PROSITE-ProRule" id="PRU10007"/>
    </source>
</evidence>
<comment type="similarity">
    <text evidence="1 4">Belongs to the aldehyde dehydrogenase family.</text>
</comment>
<dbReference type="PANTHER" id="PTHR42804">
    <property type="entry name" value="ALDEHYDE DEHYDROGENASE"/>
    <property type="match status" value="1"/>
</dbReference>
<dbReference type="InterPro" id="IPR029510">
    <property type="entry name" value="Ald_DH_CS_GLU"/>
</dbReference>
<accession>A0A2W5P6A2</accession>
<name>A0A2W5P6A2_9SPHN</name>
<dbReference type="CDD" id="cd07139">
    <property type="entry name" value="ALDH_AldA-Rv0768"/>
    <property type="match status" value="1"/>
</dbReference>
<dbReference type="Gene3D" id="3.40.309.10">
    <property type="entry name" value="Aldehyde Dehydrogenase, Chain A, domain 2"/>
    <property type="match status" value="1"/>
</dbReference>
<dbReference type="InterPro" id="IPR016161">
    <property type="entry name" value="Ald_DH/histidinol_DH"/>
</dbReference>
<dbReference type="Proteomes" id="UP000249229">
    <property type="component" value="Unassembled WGS sequence"/>
</dbReference>
<feature type="domain" description="Aldehyde dehydrogenase" evidence="5">
    <location>
        <begin position="21"/>
        <end position="482"/>
    </location>
</feature>
<protein>
    <submittedName>
        <fullName evidence="6">Aldehyde dehydrogenase</fullName>
    </submittedName>
</protein>
<dbReference type="InterPro" id="IPR016162">
    <property type="entry name" value="Ald_DH_N"/>
</dbReference>
<dbReference type="AlphaFoldDB" id="A0A2W5P6A2"/>
<feature type="active site" evidence="3">
    <location>
        <position position="259"/>
    </location>
</feature>